<reference evidence="13 14" key="1">
    <citation type="submission" date="2019-11" db="EMBL/GenBank/DDBJ databases">
        <title>Type strains purchased from KCTC, JCM and DSMZ.</title>
        <authorList>
            <person name="Lu H."/>
        </authorList>
    </citation>
    <scope>NUCLEOTIDE SEQUENCE [LARGE SCALE GENOMIC DNA]</scope>
    <source>
        <strain evidence="13 14">KCTC 22382</strain>
    </source>
</reference>
<keyword evidence="4" id="KW-0997">Cell inner membrane</keyword>
<dbReference type="GO" id="GO:0005886">
    <property type="term" value="C:plasma membrane"/>
    <property type="evidence" value="ECO:0007669"/>
    <property type="project" value="UniProtKB-SubCell"/>
</dbReference>
<dbReference type="Pfam" id="PF00005">
    <property type="entry name" value="ABC_tran"/>
    <property type="match status" value="2"/>
</dbReference>
<proteinExistence type="predicted"/>
<dbReference type="InterPro" id="IPR017871">
    <property type="entry name" value="ABC_transporter-like_CS"/>
</dbReference>
<dbReference type="GO" id="GO:0005524">
    <property type="term" value="F:ATP binding"/>
    <property type="evidence" value="ECO:0007669"/>
    <property type="project" value="UniProtKB-KW"/>
</dbReference>
<dbReference type="InterPro" id="IPR027417">
    <property type="entry name" value="P-loop_NTPase"/>
</dbReference>
<dbReference type="SUPFAM" id="SSF52540">
    <property type="entry name" value="P-loop containing nucleoside triphosphate hydrolases"/>
    <property type="match status" value="2"/>
</dbReference>
<keyword evidence="3" id="KW-1003">Cell membrane</keyword>
<feature type="domain" description="ABC transporter" evidence="12">
    <location>
        <begin position="283"/>
        <end position="526"/>
    </location>
</feature>
<keyword evidence="10" id="KW-0472">Membrane</keyword>
<accession>A0A6L6PCF5</accession>
<dbReference type="InterPro" id="IPR003439">
    <property type="entry name" value="ABC_transporter-like_ATP-bd"/>
</dbReference>
<dbReference type="PANTHER" id="PTHR43790:SF9">
    <property type="entry name" value="GALACTOFURANOSE TRANSPORTER ATP-BINDING PROTEIN YTFR"/>
    <property type="match status" value="1"/>
</dbReference>
<keyword evidence="9" id="KW-1278">Translocase</keyword>
<dbReference type="InterPro" id="IPR050107">
    <property type="entry name" value="ABC_carbohydrate_import_ATPase"/>
</dbReference>
<dbReference type="Proteomes" id="UP000475582">
    <property type="component" value="Unassembled WGS sequence"/>
</dbReference>
<dbReference type="FunFam" id="3.40.50.300:FF:000127">
    <property type="entry name" value="Ribose import ATP-binding protein RbsA"/>
    <property type="match status" value="1"/>
</dbReference>
<evidence type="ECO:0000313" key="13">
    <source>
        <dbReference type="EMBL" id="MTV36724.1"/>
    </source>
</evidence>
<dbReference type="PROSITE" id="PS50893">
    <property type="entry name" value="ABC_TRANSPORTER_2"/>
    <property type="match status" value="2"/>
</dbReference>
<dbReference type="OrthoDB" id="8573945at2"/>
<evidence type="ECO:0000256" key="9">
    <source>
        <dbReference type="ARBA" id="ARBA00022967"/>
    </source>
</evidence>
<dbReference type="PANTHER" id="PTHR43790">
    <property type="entry name" value="CARBOHYDRATE TRANSPORT ATP-BINDING PROTEIN MG119-RELATED"/>
    <property type="match status" value="1"/>
</dbReference>
<keyword evidence="5" id="KW-0762">Sugar transport</keyword>
<dbReference type="PROSITE" id="PS00211">
    <property type="entry name" value="ABC_TRANSPORTER_1"/>
    <property type="match status" value="1"/>
</dbReference>
<evidence type="ECO:0000259" key="12">
    <source>
        <dbReference type="PROSITE" id="PS50893"/>
    </source>
</evidence>
<dbReference type="RefSeq" id="WP_155462076.1">
    <property type="nucleotide sequence ID" value="NZ_WNKY01000002.1"/>
</dbReference>
<evidence type="ECO:0000256" key="7">
    <source>
        <dbReference type="ARBA" id="ARBA00022741"/>
    </source>
</evidence>
<evidence type="ECO:0000256" key="6">
    <source>
        <dbReference type="ARBA" id="ARBA00022737"/>
    </source>
</evidence>
<keyword evidence="2" id="KW-0813">Transport</keyword>
<evidence type="ECO:0000256" key="11">
    <source>
        <dbReference type="SAM" id="MobiDB-lite"/>
    </source>
</evidence>
<name>A0A6L6PCF5_9BURK</name>
<dbReference type="SMART" id="SM00382">
    <property type="entry name" value="AAA"/>
    <property type="match status" value="2"/>
</dbReference>
<protein>
    <submittedName>
        <fullName evidence="13">ATP-binding cassette domain-containing protein</fullName>
    </submittedName>
</protein>
<keyword evidence="6" id="KW-0677">Repeat</keyword>
<evidence type="ECO:0000256" key="1">
    <source>
        <dbReference type="ARBA" id="ARBA00004202"/>
    </source>
</evidence>
<evidence type="ECO:0000256" key="3">
    <source>
        <dbReference type="ARBA" id="ARBA00022475"/>
    </source>
</evidence>
<evidence type="ECO:0000256" key="2">
    <source>
        <dbReference type="ARBA" id="ARBA00022448"/>
    </source>
</evidence>
<keyword evidence="14" id="KW-1185">Reference proteome</keyword>
<keyword evidence="8 13" id="KW-0067">ATP-binding</keyword>
<dbReference type="CDD" id="cd03215">
    <property type="entry name" value="ABC_Carb_Monos_II"/>
    <property type="match status" value="1"/>
</dbReference>
<dbReference type="CDD" id="cd03216">
    <property type="entry name" value="ABC_Carb_Monos_I"/>
    <property type="match status" value="1"/>
</dbReference>
<evidence type="ECO:0000256" key="5">
    <source>
        <dbReference type="ARBA" id="ARBA00022597"/>
    </source>
</evidence>
<sequence>MTITSSAPAPVLELRGISKAFTGVQALNGVSLNLYPGEVHTLMGQNGAGKSTLIKVLTGVYTPDAGQIVLAGQSIQPQSTLDAQNHGISTVYQEVNLCPNLSVAENIFIGRYPRKLGRIDWAGMAKQATELLERMQIRIDVTLPLAHYPLAIQQMVAISRSLLVSAKVLILDEPTSSLDEKEVDLLFSVLRGLREQGMAILFVTHFLDQTYAISDRITVMRNGEREGEYLAADLSRVELVNKMVGAPASIPVAASPAGDAAAPGDVGGGQSAASAGGAAGGEGRFKAFLRAVGLGRKGALTPMDLEIREGELLGLAGLLGSGRTEAARLLFGADKADSGSITIDGKEQTFATPRDAIAAGIGFCSEDRKLEGAVLDLSVRENLILALQARSGMMRAIPLKRQQQLAEEYVKALGIKTASIETPIGSLSGGNQQKVLLARWLVTDPKLLILDEPTRGIDVRAKQEIMDYVSALCKKGMSILFISSELPEVLRVSDRIVVMRDRKAGGEYPRGALDETTVLHVIAAGDQHA</sequence>
<evidence type="ECO:0000256" key="4">
    <source>
        <dbReference type="ARBA" id="ARBA00022519"/>
    </source>
</evidence>
<dbReference type="EMBL" id="WNKY01000002">
    <property type="protein sequence ID" value="MTV36724.1"/>
    <property type="molecule type" value="Genomic_DNA"/>
</dbReference>
<comment type="subcellular location">
    <subcellularLocation>
        <location evidence="1">Cell membrane</location>
        <topology evidence="1">Peripheral membrane protein</topology>
    </subcellularLocation>
</comment>
<keyword evidence="7" id="KW-0547">Nucleotide-binding</keyword>
<organism evidence="13 14">
    <name type="scientific">Duganella radicis</name>
    <dbReference type="NCBI Taxonomy" id="551988"/>
    <lineage>
        <taxon>Bacteria</taxon>
        <taxon>Pseudomonadati</taxon>
        <taxon>Pseudomonadota</taxon>
        <taxon>Betaproteobacteria</taxon>
        <taxon>Burkholderiales</taxon>
        <taxon>Oxalobacteraceae</taxon>
        <taxon>Telluria group</taxon>
        <taxon>Duganella</taxon>
    </lineage>
</organism>
<gene>
    <name evidence="13" type="ORF">GM676_03880</name>
</gene>
<dbReference type="GO" id="GO:0016887">
    <property type="term" value="F:ATP hydrolysis activity"/>
    <property type="evidence" value="ECO:0007669"/>
    <property type="project" value="InterPro"/>
</dbReference>
<evidence type="ECO:0000256" key="8">
    <source>
        <dbReference type="ARBA" id="ARBA00022840"/>
    </source>
</evidence>
<dbReference type="AlphaFoldDB" id="A0A6L6PCF5"/>
<evidence type="ECO:0000313" key="14">
    <source>
        <dbReference type="Proteomes" id="UP000475582"/>
    </source>
</evidence>
<feature type="region of interest" description="Disordered" evidence="11">
    <location>
        <begin position="257"/>
        <end position="280"/>
    </location>
</feature>
<comment type="caution">
    <text evidence="13">The sequence shown here is derived from an EMBL/GenBank/DDBJ whole genome shotgun (WGS) entry which is preliminary data.</text>
</comment>
<feature type="domain" description="ABC transporter" evidence="12">
    <location>
        <begin position="12"/>
        <end position="247"/>
    </location>
</feature>
<evidence type="ECO:0000256" key="10">
    <source>
        <dbReference type="ARBA" id="ARBA00023136"/>
    </source>
</evidence>
<dbReference type="InterPro" id="IPR003593">
    <property type="entry name" value="AAA+_ATPase"/>
</dbReference>
<dbReference type="Gene3D" id="3.40.50.300">
    <property type="entry name" value="P-loop containing nucleotide triphosphate hydrolases"/>
    <property type="match status" value="2"/>
</dbReference>